<evidence type="ECO:0000256" key="10">
    <source>
        <dbReference type="RuleBase" id="RU000394"/>
    </source>
</evidence>
<feature type="compositionally biased region" description="Basic and acidic residues" evidence="12">
    <location>
        <begin position="766"/>
        <end position="781"/>
    </location>
</feature>
<proteinExistence type="inferred from homology"/>
<dbReference type="AlphaFoldDB" id="A0A9W7B8J8"/>
<feature type="compositionally biased region" description="Basic residues" evidence="12">
    <location>
        <begin position="734"/>
        <end position="743"/>
    </location>
</feature>
<dbReference type="GO" id="GO:0007018">
    <property type="term" value="P:microtubule-based movement"/>
    <property type="evidence" value="ECO:0007669"/>
    <property type="project" value="InterPro"/>
</dbReference>
<feature type="region of interest" description="Disordered" evidence="12">
    <location>
        <begin position="713"/>
        <end position="781"/>
    </location>
</feature>
<dbReference type="SUPFAM" id="SSF52540">
    <property type="entry name" value="P-loop containing nucleoside triphosphate hydrolases"/>
    <property type="match status" value="1"/>
</dbReference>
<dbReference type="InterPro" id="IPR019821">
    <property type="entry name" value="Kinesin_motor_CS"/>
</dbReference>
<accession>A0A9W7B8J8</accession>
<reference evidence="15" key="1">
    <citation type="journal article" date="2023" name="Commun. Biol.">
        <title>Genome analysis of Parmales, the sister group of diatoms, reveals the evolutionary specialization of diatoms from phago-mixotrophs to photoautotrophs.</title>
        <authorList>
            <person name="Ban H."/>
            <person name="Sato S."/>
            <person name="Yoshikawa S."/>
            <person name="Yamada K."/>
            <person name="Nakamura Y."/>
            <person name="Ichinomiya M."/>
            <person name="Sato N."/>
            <person name="Blanc-Mathieu R."/>
            <person name="Endo H."/>
            <person name="Kuwata A."/>
            <person name="Ogata H."/>
        </authorList>
    </citation>
    <scope>NUCLEOTIDE SEQUENCE [LARGE SCALE GENOMIC DNA]</scope>
    <source>
        <strain evidence="15">NIES 3701</strain>
    </source>
</reference>
<feature type="domain" description="Kinesin motor" evidence="13">
    <location>
        <begin position="8"/>
        <end position="338"/>
    </location>
</feature>
<feature type="coiled-coil region" evidence="11">
    <location>
        <begin position="399"/>
        <end position="574"/>
    </location>
</feature>
<dbReference type="EMBL" id="BRXY01000278">
    <property type="protein sequence ID" value="GMH83092.1"/>
    <property type="molecule type" value="Genomic_DNA"/>
</dbReference>
<feature type="region of interest" description="Disordered" evidence="12">
    <location>
        <begin position="628"/>
        <end position="660"/>
    </location>
</feature>
<dbReference type="GO" id="GO:0000278">
    <property type="term" value="P:mitotic cell cycle"/>
    <property type="evidence" value="ECO:0007669"/>
    <property type="project" value="TreeGrafter"/>
</dbReference>
<comment type="subcellular location">
    <subcellularLocation>
        <location evidence="1">Cytoplasm</location>
        <location evidence="1">Cytoskeleton</location>
    </subcellularLocation>
</comment>
<dbReference type="InterPro" id="IPR036961">
    <property type="entry name" value="Kinesin_motor_dom_sf"/>
</dbReference>
<dbReference type="OrthoDB" id="3176171at2759"/>
<dbReference type="Gene3D" id="3.40.850.10">
    <property type="entry name" value="Kinesin motor domain"/>
    <property type="match status" value="1"/>
</dbReference>
<dbReference type="PROSITE" id="PS00411">
    <property type="entry name" value="KINESIN_MOTOR_1"/>
    <property type="match status" value="1"/>
</dbReference>
<protein>
    <recommendedName>
        <fullName evidence="10">Kinesin-like protein</fullName>
    </recommendedName>
</protein>
<evidence type="ECO:0000256" key="7">
    <source>
        <dbReference type="ARBA" id="ARBA00023175"/>
    </source>
</evidence>
<sequence>MSKKGAETVKVVVRIRPLSSKEVQDGHDAVCHVHEDRGLIEVFNPKNDASEPPKNFTFDAVFSSKSTQRSIYDTCAAPIVKSALEGYNGTIFAYGQTGAGKTHTMEGYPDPPEMRGIIPNAFQHIFDHVALGENEKYLVRASYFEIYNEQIRDLLSKDPKNSLELKESVDTGVYVKDLTSFVVKSTSEIDHVMQAGKKNRSVGETLMNQASSRSHSVFTIVIECCSSDDRGEHIRVGKLNLVDLAGSERQSKTGATGDRLKEATRINLSLSALGNVISALIDGKSQHIPYRDSKLTRILQDSLGGNTKTLMCANAGPAGYNYDETISTLRYANRAKNIKNKPKINEDPKDAMLREYQEEISRLKAQLMGMDGGEGGTVMLDGQEVDISAIKGGVSEEAMREMQEKMDKEKADIKARAQQDMQALLDQQNQTEEERQALREKLEKESKARMDMENQRLSLQNKLKAMEEKLIVGGEMANKAAKQEAELRQAEQELAERKNKELALARQMADQEEQNLELEEKFGSLQDEVDAKTKKLKKLWSKFQSAKSEIKDLTEEFQEEREGMLETIRDLTRQVKLKELVIGNFIPPEEARNFDAVENGGRAVWQEEEELWVVPRLDITGNALRPSRHVSASGLRRPETEYSRHRKQYDSNPRYKSDNVITTELDMPERTTQDYDGPDMMSRVSPVLDMSLLDDDGEEVEFSAVENSLGNPYLHYNGEEGAENGGGGEGNRSKKEKSRKGSRKDRPSTAGRRKKKEREQMGGAAEAKEEYPSSHGRVEYK</sequence>
<dbReference type="GO" id="GO:0005737">
    <property type="term" value="C:cytoplasm"/>
    <property type="evidence" value="ECO:0007669"/>
    <property type="project" value="UniProtKB-ARBA"/>
</dbReference>
<evidence type="ECO:0000256" key="5">
    <source>
        <dbReference type="ARBA" id="ARBA00022840"/>
    </source>
</evidence>
<comment type="similarity">
    <text evidence="9 10">Belongs to the TRAFAC class myosin-kinesin ATPase superfamily. Kinesin family.</text>
</comment>
<dbReference type="SMART" id="SM00129">
    <property type="entry name" value="KISc"/>
    <property type="match status" value="1"/>
</dbReference>
<name>A0A9W7B8J8_9STRA</name>
<evidence type="ECO:0000259" key="13">
    <source>
        <dbReference type="PROSITE" id="PS50067"/>
    </source>
</evidence>
<evidence type="ECO:0000256" key="12">
    <source>
        <dbReference type="SAM" id="MobiDB-lite"/>
    </source>
</evidence>
<dbReference type="Pfam" id="PF00225">
    <property type="entry name" value="Kinesin"/>
    <property type="match status" value="1"/>
</dbReference>
<feature type="binding site" evidence="9">
    <location>
        <begin position="95"/>
        <end position="102"/>
    </location>
    <ligand>
        <name>ATP</name>
        <dbReference type="ChEBI" id="CHEBI:30616"/>
    </ligand>
</feature>
<keyword evidence="4 9" id="KW-0547">Nucleotide-binding</keyword>
<dbReference type="PROSITE" id="PS50067">
    <property type="entry name" value="KINESIN_MOTOR_2"/>
    <property type="match status" value="1"/>
</dbReference>
<dbReference type="PRINTS" id="PR00380">
    <property type="entry name" value="KINESINHEAVY"/>
</dbReference>
<evidence type="ECO:0000256" key="1">
    <source>
        <dbReference type="ARBA" id="ARBA00004245"/>
    </source>
</evidence>
<dbReference type="GO" id="GO:0005524">
    <property type="term" value="F:ATP binding"/>
    <property type="evidence" value="ECO:0007669"/>
    <property type="project" value="UniProtKB-UniRule"/>
</dbReference>
<keyword evidence="5 9" id="KW-0067">ATP-binding</keyword>
<gene>
    <name evidence="14" type="ORF">TrST_g8023</name>
</gene>
<evidence type="ECO:0000256" key="3">
    <source>
        <dbReference type="ARBA" id="ARBA00022701"/>
    </source>
</evidence>
<dbReference type="PANTHER" id="PTHR47968:SF76">
    <property type="entry name" value="KINESIN-LIKE PROTEIN"/>
    <property type="match status" value="1"/>
</dbReference>
<evidence type="ECO:0000256" key="8">
    <source>
        <dbReference type="ARBA" id="ARBA00023212"/>
    </source>
</evidence>
<evidence type="ECO:0000256" key="9">
    <source>
        <dbReference type="PROSITE-ProRule" id="PRU00283"/>
    </source>
</evidence>
<dbReference type="GO" id="GO:0008017">
    <property type="term" value="F:microtubule binding"/>
    <property type="evidence" value="ECO:0007669"/>
    <property type="project" value="InterPro"/>
</dbReference>
<dbReference type="FunFam" id="3.40.850.10:FF:000029">
    <property type="entry name" value="Kinesin-like protein KIF17"/>
    <property type="match status" value="1"/>
</dbReference>
<dbReference type="GO" id="GO:0003777">
    <property type="term" value="F:microtubule motor activity"/>
    <property type="evidence" value="ECO:0007669"/>
    <property type="project" value="InterPro"/>
</dbReference>
<evidence type="ECO:0000256" key="6">
    <source>
        <dbReference type="ARBA" id="ARBA00023054"/>
    </source>
</evidence>
<evidence type="ECO:0000313" key="15">
    <source>
        <dbReference type="Proteomes" id="UP001165085"/>
    </source>
</evidence>
<dbReference type="GO" id="GO:0005874">
    <property type="term" value="C:microtubule"/>
    <property type="evidence" value="ECO:0007669"/>
    <property type="project" value="UniProtKB-KW"/>
</dbReference>
<organism evidence="14 15">
    <name type="scientific">Triparma strigata</name>
    <dbReference type="NCBI Taxonomy" id="1606541"/>
    <lineage>
        <taxon>Eukaryota</taxon>
        <taxon>Sar</taxon>
        <taxon>Stramenopiles</taxon>
        <taxon>Ochrophyta</taxon>
        <taxon>Bolidophyceae</taxon>
        <taxon>Parmales</taxon>
        <taxon>Triparmaceae</taxon>
        <taxon>Triparma</taxon>
    </lineage>
</organism>
<keyword evidence="7 9" id="KW-0505">Motor protein</keyword>
<keyword evidence="2" id="KW-0963">Cytoplasm</keyword>
<evidence type="ECO:0000256" key="11">
    <source>
        <dbReference type="SAM" id="Coils"/>
    </source>
</evidence>
<dbReference type="InterPro" id="IPR027640">
    <property type="entry name" value="Kinesin-like_fam"/>
</dbReference>
<dbReference type="Proteomes" id="UP001165085">
    <property type="component" value="Unassembled WGS sequence"/>
</dbReference>
<keyword evidence="15" id="KW-1185">Reference proteome</keyword>
<keyword evidence="8" id="KW-0206">Cytoskeleton</keyword>
<dbReference type="PANTHER" id="PTHR47968">
    <property type="entry name" value="CENTROMERE PROTEIN E"/>
    <property type="match status" value="1"/>
</dbReference>
<keyword evidence="3 10" id="KW-0493">Microtubule</keyword>
<dbReference type="InterPro" id="IPR001752">
    <property type="entry name" value="Kinesin_motor_dom"/>
</dbReference>
<evidence type="ECO:0000256" key="2">
    <source>
        <dbReference type="ARBA" id="ARBA00022490"/>
    </source>
</evidence>
<dbReference type="InterPro" id="IPR027417">
    <property type="entry name" value="P-loop_NTPase"/>
</dbReference>
<evidence type="ECO:0000256" key="4">
    <source>
        <dbReference type="ARBA" id="ARBA00022741"/>
    </source>
</evidence>
<evidence type="ECO:0000313" key="14">
    <source>
        <dbReference type="EMBL" id="GMH83092.1"/>
    </source>
</evidence>
<comment type="caution">
    <text evidence="14">The sequence shown here is derived from an EMBL/GenBank/DDBJ whole genome shotgun (WGS) entry which is preliminary data.</text>
</comment>
<keyword evidence="6 11" id="KW-0175">Coiled coil</keyword>